<sequence length="129" mass="15405">MDVEKFEKQIEKIKEDAGKNIINHFNRIHDKLFTSNNIFIAGYFALSRVQDNIDILVIIIPLLNLIFLILIEYLMMEKSRKEYRIEDFDIDELIDFVDKKDHKTNLYSLLSLFSTLGVFIYFMYLLICK</sequence>
<keyword evidence="1" id="KW-1133">Transmembrane helix</keyword>
<keyword evidence="1" id="KW-0472">Membrane</keyword>
<keyword evidence="1" id="KW-0812">Transmembrane</keyword>
<evidence type="ECO:0000256" key="1">
    <source>
        <dbReference type="SAM" id="Phobius"/>
    </source>
</evidence>
<feature type="transmembrane region" description="Helical" evidence="1">
    <location>
        <begin position="55"/>
        <end position="75"/>
    </location>
</feature>
<dbReference type="EMBL" id="MLFK01000006">
    <property type="protein sequence ID" value="OIV42156.1"/>
    <property type="molecule type" value="Genomic_DNA"/>
</dbReference>
<organism evidence="2 3">
    <name type="scientific">Flavobacterium johnsoniae</name>
    <name type="common">Cytophaga johnsonae</name>
    <dbReference type="NCBI Taxonomy" id="986"/>
    <lineage>
        <taxon>Bacteria</taxon>
        <taxon>Pseudomonadati</taxon>
        <taxon>Bacteroidota</taxon>
        <taxon>Flavobacteriia</taxon>
        <taxon>Flavobacteriales</taxon>
        <taxon>Flavobacteriaceae</taxon>
        <taxon>Flavobacterium</taxon>
    </lineage>
</organism>
<dbReference type="OrthoDB" id="796230at2"/>
<name>A0A1J7CKN2_FLAJO</name>
<reference evidence="2 3" key="1">
    <citation type="submission" date="2016-10" db="EMBL/GenBank/DDBJ databases">
        <title>Draft Genome Sequence of Rhizobacteria Flavobacterium johnsoniae CI04.</title>
        <authorList>
            <person name="Bravo J.I."/>
            <person name="Lozano G.L."/>
            <person name="Handelsman J."/>
        </authorList>
    </citation>
    <scope>NUCLEOTIDE SEQUENCE [LARGE SCALE GENOMIC DNA]</scope>
    <source>
        <strain evidence="2 3">CI04</strain>
    </source>
</reference>
<evidence type="ECO:0000313" key="3">
    <source>
        <dbReference type="Proteomes" id="UP000182826"/>
    </source>
</evidence>
<keyword evidence="3" id="KW-1185">Reference proteome</keyword>
<dbReference type="Proteomes" id="UP000182826">
    <property type="component" value="Unassembled WGS sequence"/>
</dbReference>
<feature type="transmembrane region" description="Helical" evidence="1">
    <location>
        <begin position="106"/>
        <end position="127"/>
    </location>
</feature>
<comment type="caution">
    <text evidence="2">The sequence shown here is derived from an EMBL/GenBank/DDBJ whole genome shotgun (WGS) entry which is preliminary data.</text>
</comment>
<gene>
    <name evidence="2" type="ORF">BKM63_10995</name>
</gene>
<evidence type="ECO:0000313" key="2">
    <source>
        <dbReference type="EMBL" id="OIV42156.1"/>
    </source>
</evidence>
<accession>A0A1J7CKN2</accession>
<dbReference type="AlphaFoldDB" id="A0A1J7CKN2"/>
<proteinExistence type="predicted"/>
<protein>
    <submittedName>
        <fullName evidence="2">Uncharacterized protein</fullName>
    </submittedName>
</protein>
<dbReference type="RefSeq" id="WP_071636633.1">
    <property type="nucleotide sequence ID" value="NZ_MLFK01000006.1"/>
</dbReference>